<feature type="region of interest" description="Disordered" evidence="6">
    <location>
        <begin position="701"/>
        <end position="726"/>
    </location>
</feature>
<evidence type="ECO:0000313" key="11">
    <source>
        <dbReference type="Proteomes" id="UP001595724"/>
    </source>
</evidence>
<feature type="transmembrane region" description="Helical" evidence="7">
    <location>
        <begin position="187"/>
        <end position="209"/>
    </location>
</feature>
<dbReference type="Pfam" id="PF00672">
    <property type="entry name" value="HAMP"/>
    <property type="match status" value="1"/>
</dbReference>
<dbReference type="RefSeq" id="WP_386705165.1">
    <property type="nucleotide sequence ID" value="NZ_JBHRYF010000001.1"/>
</dbReference>
<dbReference type="InterPro" id="IPR003660">
    <property type="entry name" value="HAMP_dom"/>
</dbReference>
<evidence type="ECO:0000256" key="2">
    <source>
        <dbReference type="ARBA" id="ARBA00023224"/>
    </source>
</evidence>
<evidence type="ECO:0000256" key="3">
    <source>
        <dbReference type="ARBA" id="ARBA00029447"/>
    </source>
</evidence>
<gene>
    <name evidence="10" type="ORF">ACFOM9_00035</name>
</gene>
<dbReference type="CDD" id="cd11386">
    <property type="entry name" value="MCP_signal"/>
    <property type="match status" value="1"/>
</dbReference>
<dbReference type="Gene3D" id="1.20.120.1530">
    <property type="match status" value="2"/>
</dbReference>
<dbReference type="Pfam" id="PF00015">
    <property type="entry name" value="MCPsignal"/>
    <property type="match status" value="1"/>
</dbReference>
<evidence type="ECO:0000259" key="9">
    <source>
        <dbReference type="PROSITE" id="PS50885"/>
    </source>
</evidence>
<dbReference type="Pfam" id="PF18575">
    <property type="entry name" value="HAMP_N3"/>
    <property type="match status" value="1"/>
</dbReference>
<accession>A0ABV7UP04</accession>
<dbReference type="PRINTS" id="PR00260">
    <property type="entry name" value="CHEMTRNSDUCR"/>
</dbReference>
<feature type="domain" description="Methyl-accepting transducer" evidence="8">
    <location>
        <begin position="448"/>
        <end position="677"/>
    </location>
</feature>
<evidence type="ECO:0000313" key="10">
    <source>
        <dbReference type="EMBL" id="MFC3658466.1"/>
    </source>
</evidence>
<proteinExistence type="inferred from homology"/>
<dbReference type="InterPro" id="IPR004089">
    <property type="entry name" value="MCPsignal_dom"/>
</dbReference>
<dbReference type="InterPro" id="IPR004090">
    <property type="entry name" value="Chemotax_Me-accpt_rcpt"/>
</dbReference>
<keyword evidence="11" id="KW-1185">Reference proteome</keyword>
<evidence type="ECO:0000256" key="5">
    <source>
        <dbReference type="SAM" id="Coils"/>
    </source>
</evidence>
<comment type="caution">
    <text evidence="10">The sequence shown here is derived from an EMBL/GenBank/DDBJ whole genome shotgun (WGS) entry which is preliminary data.</text>
</comment>
<evidence type="ECO:0000259" key="8">
    <source>
        <dbReference type="PROSITE" id="PS50111"/>
    </source>
</evidence>
<dbReference type="EMBL" id="JBHRYF010000001">
    <property type="protein sequence ID" value="MFC3658466.1"/>
    <property type="molecule type" value="Genomic_DNA"/>
</dbReference>
<feature type="coiled-coil region" evidence="5">
    <location>
        <begin position="467"/>
        <end position="504"/>
    </location>
</feature>
<keyword evidence="7" id="KW-0812">Transmembrane</keyword>
<dbReference type="SUPFAM" id="SSF158472">
    <property type="entry name" value="HAMP domain-like"/>
    <property type="match status" value="1"/>
</dbReference>
<dbReference type="Pfam" id="PF12729">
    <property type="entry name" value="4HB_MCP_1"/>
    <property type="match status" value="1"/>
</dbReference>
<feature type="compositionally biased region" description="Low complexity" evidence="6">
    <location>
        <begin position="701"/>
        <end position="714"/>
    </location>
</feature>
<evidence type="ECO:0000256" key="4">
    <source>
        <dbReference type="PROSITE-ProRule" id="PRU00284"/>
    </source>
</evidence>
<sequence>MRWFNDLSITRKMLAGISLAALLTLTLGTFAYVRLVTANGEMTDIAKSNVPQVQALGDIRSFLGELRTYELALVDTQNFAEYEPRFAKMVAAIGEADAQYAAHLSAGTDKRLYAESDTAVKAYLAASARLLDAARRGDFDAAGNISSEESRPARRTAFAALDALGADDRARLAANLARSDATFDRSVVIMIVLTIGSIILSLLGGFFIARAVGRALGRATAISAALADGRFDNAIEVDSKDEAGQLMASMQQVQAQLQRFHVEMKSLIELQQSGENLQHRMPEDFPGDYGNMAKGVNAAIFGHLDAIVAAIEIMSEYGRGDLHRDAPRLPGQRAVLHEALDSVKASLGAVNGDIRGLAEAAARGDFRARGDEARYEHAFREMVAALNRLMAEADAGLSDVGRIMASIAEGDLSQRVERQYQGAFGRLAADTNRTVEHLTDIVGQIRGGSDAINVASGEIAAGNQDLSQRTEQQAASLEETASSMEELTSTVRQTADNARQANQLAIGAAQVAEQGGAVVGQVVNTMSAINESSRRISDIIGVIDGIAFQTNILALNAAVEAARAGEQGRGFAVVATEVRSLAQRSANAAKEIKQLITESVDKVEHGNALVEEAGKTMGEIVTSVKRVTDIIADISAASQEQSTGIEQVNQAITQMDEGTQQNAALVEEATAAARSLEEQAGQLVQAVATFRLDRTQAAAVAAAPRKPAAPAAGRPADRAPTPRPAAQLVRESATLRVAANGDDNWHEF</sequence>
<keyword evidence="2 4" id="KW-0807">Transducer</keyword>
<dbReference type="InterPro" id="IPR024478">
    <property type="entry name" value="HlyB_4HB_MCP"/>
</dbReference>
<protein>
    <submittedName>
        <fullName evidence="10">Methyl-accepting chemotaxis protein</fullName>
    </submittedName>
</protein>
<dbReference type="PROSITE" id="PS50111">
    <property type="entry name" value="CHEMOTAXIS_TRANSDUC_2"/>
    <property type="match status" value="1"/>
</dbReference>
<name>A0ABV7UP04_9GAMM</name>
<keyword evidence="7" id="KW-1133">Transmembrane helix</keyword>
<comment type="similarity">
    <text evidence="3">Belongs to the methyl-accepting chemotaxis (MCP) protein family.</text>
</comment>
<dbReference type="InterPro" id="IPR041395">
    <property type="entry name" value="McpB_HAMP_3rd"/>
</dbReference>
<dbReference type="SUPFAM" id="SSF58104">
    <property type="entry name" value="Methyl-accepting chemotaxis protein (MCP) signaling domain"/>
    <property type="match status" value="1"/>
</dbReference>
<evidence type="ECO:0000256" key="1">
    <source>
        <dbReference type="ARBA" id="ARBA00022481"/>
    </source>
</evidence>
<evidence type="ECO:0000256" key="6">
    <source>
        <dbReference type="SAM" id="MobiDB-lite"/>
    </source>
</evidence>
<keyword evidence="5" id="KW-0175">Coiled coil</keyword>
<keyword evidence="7" id="KW-0472">Membrane</keyword>
<dbReference type="Proteomes" id="UP001595724">
    <property type="component" value="Unassembled WGS sequence"/>
</dbReference>
<reference evidence="11" key="1">
    <citation type="journal article" date="2019" name="Int. J. Syst. Evol. Microbiol.">
        <title>The Global Catalogue of Microorganisms (GCM) 10K type strain sequencing project: providing services to taxonomists for standard genome sequencing and annotation.</title>
        <authorList>
            <consortium name="The Broad Institute Genomics Platform"/>
            <consortium name="The Broad Institute Genome Sequencing Center for Infectious Disease"/>
            <person name="Wu L."/>
            <person name="Ma J."/>
        </authorList>
    </citation>
    <scope>NUCLEOTIDE SEQUENCE [LARGE SCALE GENOMIC DNA]</scope>
    <source>
        <strain evidence="11">KCTC 42211</strain>
    </source>
</reference>
<dbReference type="Pfam" id="PF18947">
    <property type="entry name" value="HAMP_2"/>
    <property type="match status" value="1"/>
</dbReference>
<feature type="domain" description="HAMP" evidence="9">
    <location>
        <begin position="210"/>
        <end position="262"/>
    </location>
</feature>
<dbReference type="PROSITE" id="PS50885">
    <property type="entry name" value="HAMP"/>
    <property type="match status" value="2"/>
</dbReference>
<dbReference type="CDD" id="cd06225">
    <property type="entry name" value="HAMP"/>
    <property type="match status" value="1"/>
</dbReference>
<feature type="domain" description="HAMP" evidence="9">
    <location>
        <begin position="397"/>
        <end position="443"/>
    </location>
</feature>
<keyword evidence="1" id="KW-0488">Methylation</keyword>
<organism evidence="10 11">
    <name type="scientific">Luteimonas notoginsengisoli</name>
    <dbReference type="NCBI Taxonomy" id="1578200"/>
    <lineage>
        <taxon>Bacteria</taxon>
        <taxon>Pseudomonadati</taxon>
        <taxon>Pseudomonadota</taxon>
        <taxon>Gammaproteobacteria</taxon>
        <taxon>Lysobacterales</taxon>
        <taxon>Lysobacteraceae</taxon>
        <taxon>Luteimonas</taxon>
    </lineage>
</organism>
<evidence type="ECO:0000256" key="7">
    <source>
        <dbReference type="SAM" id="Phobius"/>
    </source>
</evidence>
<dbReference type="SMART" id="SM00283">
    <property type="entry name" value="MA"/>
    <property type="match status" value="1"/>
</dbReference>
<dbReference type="PANTHER" id="PTHR43531:SF14">
    <property type="entry name" value="METHYL-ACCEPTING CHEMOTAXIS PROTEIN I-RELATED"/>
    <property type="match status" value="1"/>
</dbReference>
<dbReference type="SMART" id="SM00304">
    <property type="entry name" value="HAMP"/>
    <property type="match status" value="2"/>
</dbReference>
<dbReference type="PANTHER" id="PTHR43531">
    <property type="entry name" value="PROTEIN ICFG"/>
    <property type="match status" value="1"/>
</dbReference>
<dbReference type="InterPro" id="IPR051310">
    <property type="entry name" value="MCP_chemotaxis"/>
</dbReference>
<dbReference type="Gene3D" id="1.10.287.950">
    <property type="entry name" value="Methyl-accepting chemotaxis protein"/>
    <property type="match status" value="1"/>
</dbReference>